<dbReference type="SMART" id="SM00984">
    <property type="entry name" value="UDPG_MGDP_dh_C"/>
    <property type="match status" value="1"/>
</dbReference>
<comment type="catalytic activity">
    <reaction evidence="6 7">
        <text>UDP-alpha-D-glucose + 2 NAD(+) + H2O = UDP-alpha-D-glucuronate + 2 NADH + 3 H(+)</text>
        <dbReference type="Rhea" id="RHEA:23596"/>
        <dbReference type="ChEBI" id="CHEBI:15377"/>
        <dbReference type="ChEBI" id="CHEBI:15378"/>
        <dbReference type="ChEBI" id="CHEBI:57540"/>
        <dbReference type="ChEBI" id="CHEBI:57945"/>
        <dbReference type="ChEBI" id="CHEBI:58052"/>
        <dbReference type="ChEBI" id="CHEBI:58885"/>
        <dbReference type="EC" id="1.1.1.22"/>
    </reaction>
</comment>
<feature type="binding site" evidence="9">
    <location>
        <begin position="252"/>
        <end position="256"/>
    </location>
    <ligand>
        <name>substrate</name>
    </ligand>
</feature>
<evidence type="ECO:0000256" key="1">
    <source>
        <dbReference type="ARBA" id="ARBA00004701"/>
    </source>
</evidence>
<comment type="similarity">
    <text evidence="2 7">Belongs to the UDP-glucose/GDP-mannose dehydrogenase family.</text>
</comment>
<sequence length="434" mass="47776">MRIVIVGTGYVGLVTGAGFADFGNEVLCVDVDQAKIEILERGEIPFYEPGLGDLVARNVRERRLRFGTSLEEATRWGEAIFICVGTPQAKSGRADLRYVFAAAKTIAKALPSYRLIVQKSTVPVGTADKVREIIRRNARRGARCDVASNPEFLREGTAVENFMRPDRVVIGADSPRARDVLREIYSPLYLIETPMVVTGVRSAELIKYAANSFLAAKISFINEMANLSEAVGADVHDVAKGIGLDRRIGPKFLHPGPGFGGSCLPKDTRALRDFARRAGVPMRITSAAIETNDAQRRLATRKVLDSLRGRGPHTVAVLGLSYKPDTDDVREAPALDIIRALLKRGVKVRVFDPVVREGAPGVPKGVAFTEDAYDAAKGAHALVLVTEWNEFRRLDLARVRRVMRRRVLVDLRNVYEPAAVRRLGFEYTCVGRPT</sequence>
<dbReference type="PANTHER" id="PTHR43750">
    <property type="entry name" value="UDP-GLUCOSE 6-DEHYDROGENASE TUAD"/>
    <property type="match status" value="1"/>
</dbReference>
<feature type="domain" description="UDP-glucose/GDP-mannose dehydrogenase C-terminal" evidence="11">
    <location>
        <begin position="316"/>
        <end position="417"/>
    </location>
</feature>
<dbReference type="Gene3D" id="1.20.5.100">
    <property type="entry name" value="Cytochrome c1, transmembrane anchor, C-terminal"/>
    <property type="match status" value="1"/>
</dbReference>
<dbReference type="InterPro" id="IPR036291">
    <property type="entry name" value="NAD(P)-bd_dom_sf"/>
</dbReference>
<dbReference type="InterPro" id="IPR036220">
    <property type="entry name" value="UDP-Glc/GDP-Man_DH_C_sf"/>
</dbReference>
<dbReference type="Proteomes" id="UP000317691">
    <property type="component" value="Unassembled WGS sequence"/>
</dbReference>
<comment type="pathway">
    <text evidence="1">Nucleotide-sugar biosynthesis; UDP-alpha-D-glucuronate biosynthesis; UDP-alpha-D-glucuronate from UDP-alpha-D-glucose: step 1/1.</text>
</comment>
<evidence type="ECO:0000256" key="10">
    <source>
        <dbReference type="PIRSR" id="PIRSR500134-3"/>
    </source>
</evidence>
<dbReference type="InterPro" id="IPR017476">
    <property type="entry name" value="UDP-Glc/GDP-Man"/>
</dbReference>
<evidence type="ECO:0000259" key="11">
    <source>
        <dbReference type="SMART" id="SM00984"/>
    </source>
</evidence>
<reference evidence="12 13" key="1">
    <citation type="journal article" date="2019" name="Nat. Microbiol.">
        <title>Mediterranean grassland soil C-N compound turnover is dependent on rainfall and depth, and is mediated by genomically divergent microorganisms.</title>
        <authorList>
            <person name="Diamond S."/>
            <person name="Andeer P.F."/>
            <person name="Li Z."/>
            <person name="Crits-Christoph A."/>
            <person name="Burstein D."/>
            <person name="Anantharaman K."/>
            <person name="Lane K.R."/>
            <person name="Thomas B.C."/>
            <person name="Pan C."/>
            <person name="Northen T.R."/>
            <person name="Banfield J.F."/>
        </authorList>
    </citation>
    <scope>NUCLEOTIDE SEQUENCE [LARGE SCALE GENOMIC DNA]</scope>
    <source>
        <strain evidence="12">WS_9</strain>
    </source>
</reference>
<dbReference type="Pfam" id="PF03720">
    <property type="entry name" value="UDPG_MGDP_dh_C"/>
    <property type="match status" value="1"/>
</dbReference>
<dbReference type="Gene3D" id="3.40.50.720">
    <property type="entry name" value="NAD(P)-binding Rossmann-like Domain"/>
    <property type="match status" value="2"/>
</dbReference>
<keyword evidence="5 7" id="KW-0520">NAD</keyword>
<evidence type="ECO:0000256" key="9">
    <source>
        <dbReference type="PIRSR" id="PIRSR500134-2"/>
    </source>
</evidence>
<feature type="binding site" evidence="9">
    <location>
        <begin position="152"/>
        <end position="155"/>
    </location>
    <ligand>
        <name>substrate</name>
    </ligand>
</feature>
<keyword evidence="4 7" id="KW-0560">Oxidoreductase</keyword>
<feature type="binding site" evidence="9">
    <location>
        <position position="260"/>
    </location>
    <ligand>
        <name>substrate</name>
    </ligand>
</feature>
<feature type="binding site" evidence="10">
    <location>
        <position position="30"/>
    </location>
    <ligand>
        <name>NAD(+)</name>
        <dbReference type="ChEBI" id="CHEBI:57540"/>
    </ligand>
</feature>
<feature type="active site" description="Nucleophile" evidence="8">
    <location>
        <position position="263"/>
    </location>
</feature>
<dbReference type="InterPro" id="IPR008927">
    <property type="entry name" value="6-PGluconate_DH-like_C_sf"/>
</dbReference>
<dbReference type="GO" id="GO:0003979">
    <property type="term" value="F:UDP-glucose 6-dehydrogenase activity"/>
    <property type="evidence" value="ECO:0007669"/>
    <property type="project" value="UniProtKB-EC"/>
</dbReference>
<proteinExistence type="inferred from homology"/>
<dbReference type="EMBL" id="VBOZ01000022">
    <property type="protein sequence ID" value="TMQ64375.1"/>
    <property type="molecule type" value="Genomic_DNA"/>
</dbReference>
<dbReference type="AlphaFoldDB" id="A0A538TLA3"/>
<dbReference type="Pfam" id="PF00984">
    <property type="entry name" value="UDPG_MGDP_dh"/>
    <property type="match status" value="1"/>
</dbReference>
<feature type="binding site" evidence="10">
    <location>
        <position position="330"/>
    </location>
    <ligand>
        <name>NAD(+)</name>
        <dbReference type="ChEBI" id="CHEBI:57540"/>
    </ligand>
</feature>
<dbReference type="InterPro" id="IPR014026">
    <property type="entry name" value="UDP-Glc/GDP-Man_DH_dimer"/>
</dbReference>
<dbReference type="EC" id="1.1.1.22" evidence="3 7"/>
<evidence type="ECO:0000256" key="6">
    <source>
        <dbReference type="ARBA" id="ARBA00047473"/>
    </source>
</evidence>
<feature type="binding site" evidence="10">
    <location>
        <position position="35"/>
    </location>
    <ligand>
        <name>NAD(+)</name>
        <dbReference type="ChEBI" id="CHEBI:57540"/>
    </ligand>
</feature>
<dbReference type="GO" id="GO:0000271">
    <property type="term" value="P:polysaccharide biosynthetic process"/>
    <property type="evidence" value="ECO:0007669"/>
    <property type="project" value="InterPro"/>
</dbReference>
<dbReference type="PIRSF" id="PIRSF500134">
    <property type="entry name" value="UDPglc_DH_bac"/>
    <property type="match status" value="1"/>
</dbReference>
<feature type="binding site" evidence="10">
    <location>
        <position position="266"/>
    </location>
    <ligand>
        <name>NAD(+)</name>
        <dbReference type="ChEBI" id="CHEBI:57540"/>
    </ligand>
</feature>
<dbReference type="InterPro" id="IPR001732">
    <property type="entry name" value="UDP-Glc/GDP-Man_DH_N"/>
</dbReference>
<protein>
    <recommendedName>
        <fullName evidence="3 7">UDP-glucose 6-dehydrogenase</fullName>
        <ecNumber evidence="3 7">1.1.1.22</ecNumber>
    </recommendedName>
</protein>
<feature type="binding site" evidence="10">
    <location>
        <position position="155"/>
    </location>
    <ligand>
        <name>NAD(+)</name>
        <dbReference type="ChEBI" id="CHEBI:57540"/>
    </ligand>
</feature>
<name>A0A538TLA3_UNCEI</name>
<dbReference type="NCBIfam" id="TIGR03026">
    <property type="entry name" value="NDP-sugDHase"/>
    <property type="match status" value="1"/>
</dbReference>
<dbReference type="SUPFAM" id="SSF52413">
    <property type="entry name" value="UDP-glucose/GDP-mannose dehydrogenase C-terminal domain"/>
    <property type="match status" value="1"/>
</dbReference>
<dbReference type="InterPro" id="IPR014027">
    <property type="entry name" value="UDP-Glc/GDP-Man_DH_C"/>
</dbReference>
<dbReference type="UniPathway" id="UPA00038">
    <property type="reaction ID" value="UER00491"/>
</dbReference>
<evidence type="ECO:0000313" key="12">
    <source>
        <dbReference type="EMBL" id="TMQ64375.1"/>
    </source>
</evidence>
<evidence type="ECO:0000256" key="7">
    <source>
        <dbReference type="PIRNR" id="PIRNR000124"/>
    </source>
</evidence>
<comment type="caution">
    <text evidence="12">The sequence shown here is derived from an EMBL/GenBank/DDBJ whole genome shotgun (WGS) entry which is preliminary data.</text>
</comment>
<gene>
    <name evidence="12" type="ORF">E6K79_07775</name>
</gene>
<dbReference type="SUPFAM" id="SSF48179">
    <property type="entry name" value="6-phosphogluconate dehydrogenase C-terminal domain-like"/>
    <property type="match status" value="1"/>
</dbReference>
<dbReference type="PIRSF" id="PIRSF000124">
    <property type="entry name" value="UDPglc_GDPman_dh"/>
    <property type="match status" value="1"/>
</dbReference>
<dbReference type="GO" id="GO:0006065">
    <property type="term" value="P:UDP-glucuronate biosynthetic process"/>
    <property type="evidence" value="ECO:0007669"/>
    <property type="project" value="UniProtKB-UniPathway"/>
</dbReference>
<dbReference type="GO" id="GO:0051287">
    <property type="term" value="F:NAD binding"/>
    <property type="evidence" value="ECO:0007669"/>
    <property type="project" value="InterPro"/>
</dbReference>
<dbReference type="Pfam" id="PF03721">
    <property type="entry name" value="UDPG_MGDP_dh_N"/>
    <property type="match status" value="1"/>
</dbReference>
<dbReference type="SUPFAM" id="SSF51735">
    <property type="entry name" value="NAD(P)-binding Rossmann-fold domains"/>
    <property type="match status" value="1"/>
</dbReference>
<evidence type="ECO:0000256" key="8">
    <source>
        <dbReference type="PIRSR" id="PIRSR500134-1"/>
    </source>
</evidence>
<feature type="binding site" evidence="10">
    <location>
        <position position="86"/>
    </location>
    <ligand>
        <name>NAD(+)</name>
        <dbReference type="ChEBI" id="CHEBI:57540"/>
    </ligand>
</feature>
<feature type="binding site" evidence="10">
    <location>
        <position position="121"/>
    </location>
    <ligand>
        <name>NAD(+)</name>
        <dbReference type="ChEBI" id="CHEBI:57540"/>
    </ligand>
</feature>
<dbReference type="PANTHER" id="PTHR43750:SF3">
    <property type="entry name" value="UDP-GLUCOSE 6-DEHYDROGENASE TUAD"/>
    <property type="match status" value="1"/>
</dbReference>
<feature type="binding site" evidence="9">
    <location>
        <position position="323"/>
    </location>
    <ligand>
        <name>substrate</name>
    </ligand>
</feature>
<feature type="binding site" evidence="9">
    <location>
        <position position="207"/>
    </location>
    <ligand>
        <name>substrate</name>
    </ligand>
</feature>
<dbReference type="InterPro" id="IPR028357">
    <property type="entry name" value="UDPglc_DH_bac"/>
</dbReference>
<evidence type="ECO:0000313" key="13">
    <source>
        <dbReference type="Proteomes" id="UP000317691"/>
    </source>
</evidence>
<evidence type="ECO:0000256" key="4">
    <source>
        <dbReference type="ARBA" id="ARBA00023002"/>
    </source>
</evidence>
<evidence type="ECO:0000256" key="5">
    <source>
        <dbReference type="ARBA" id="ARBA00023027"/>
    </source>
</evidence>
<evidence type="ECO:0000256" key="2">
    <source>
        <dbReference type="ARBA" id="ARBA00006601"/>
    </source>
</evidence>
<accession>A0A538TLA3</accession>
<evidence type="ECO:0000256" key="3">
    <source>
        <dbReference type="ARBA" id="ARBA00012954"/>
    </source>
</evidence>
<organism evidence="12 13">
    <name type="scientific">Eiseniibacteriota bacterium</name>
    <dbReference type="NCBI Taxonomy" id="2212470"/>
    <lineage>
        <taxon>Bacteria</taxon>
        <taxon>Candidatus Eiseniibacteriota</taxon>
    </lineage>
</organism>